<accession>A0AAE0DVL9</accession>
<protein>
    <submittedName>
        <fullName evidence="1">Uncharacterized protein</fullName>
    </submittedName>
</protein>
<gene>
    <name evidence="1" type="ORF">Dsin_029696</name>
</gene>
<comment type="caution">
    <text evidence="1">The sequence shown here is derived from an EMBL/GenBank/DDBJ whole genome shotgun (WGS) entry which is preliminary data.</text>
</comment>
<reference evidence="1" key="1">
    <citation type="journal article" date="2023" name="Plant J.">
        <title>Genome sequences and population genomics provide insights into the demographic history, inbreeding, and mutation load of two 'living fossil' tree species of Dipteronia.</title>
        <authorList>
            <person name="Feng Y."/>
            <person name="Comes H.P."/>
            <person name="Chen J."/>
            <person name="Zhu S."/>
            <person name="Lu R."/>
            <person name="Zhang X."/>
            <person name="Li P."/>
            <person name="Qiu J."/>
            <person name="Olsen K.M."/>
            <person name="Qiu Y."/>
        </authorList>
    </citation>
    <scope>NUCLEOTIDE SEQUENCE</scope>
    <source>
        <strain evidence="1">NBL</strain>
    </source>
</reference>
<keyword evidence="2" id="KW-1185">Reference proteome</keyword>
<proteinExistence type="predicted"/>
<evidence type="ECO:0000313" key="2">
    <source>
        <dbReference type="Proteomes" id="UP001281410"/>
    </source>
</evidence>
<name>A0AAE0DVL9_9ROSI</name>
<dbReference type="EMBL" id="JANJYJ010000009">
    <property type="protein sequence ID" value="KAK3190135.1"/>
    <property type="molecule type" value="Genomic_DNA"/>
</dbReference>
<sequence length="114" mass="13155">MEALRASSVQSLYIPKALHKTHLFTKPNFINFQSSPILIPNWSFSSRSFRFFTTSSLPFTIISTENTDPQLLDDDDDQLELETETPDEKFNWYSSSWCPVIPVCDLDKRVPHGK</sequence>
<dbReference type="AlphaFoldDB" id="A0AAE0DVL9"/>
<dbReference type="Proteomes" id="UP001281410">
    <property type="component" value="Unassembled WGS sequence"/>
</dbReference>
<evidence type="ECO:0000313" key="1">
    <source>
        <dbReference type="EMBL" id="KAK3190135.1"/>
    </source>
</evidence>
<organism evidence="1 2">
    <name type="scientific">Dipteronia sinensis</name>
    <dbReference type="NCBI Taxonomy" id="43782"/>
    <lineage>
        <taxon>Eukaryota</taxon>
        <taxon>Viridiplantae</taxon>
        <taxon>Streptophyta</taxon>
        <taxon>Embryophyta</taxon>
        <taxon>Tracheophyta</taxon>
        <taxon>Spermatophyta</taxon>
        <taxon>Magnoliopsida</taxon>
        <taxon>eudicotyledons</taxon>
        <taxon>Gunneridae</taxon>
        <taxon>Pentapetalae</taxon>
        <taxon>rosids</taxon>
        <taxon>malvids</taxon>
        <taxon>Sapindales</taxon>
        <taxon>Sapindaceae</taxon>
        <taxon>Hippocastanoideae</taxon>
        <taxon>Acereae</taxon>
        <taxon>Dipteronia</taxon>
    </lineage>
</organism>